<dbReference type="EMBL" id="CM011694">
    <property type="protein sequence ID" value="TMS04803.1"/>
    <property type="molecule type" value="Genomic_DNA"/>
</dbReference>
<keyword evidence="2" id="KW-1185">Reference proteome</keyword>
<proteinExistence type="predicted"/>
<organism evidence="1 2">
    <name type="scientific">Larimichthys crocea</name>
    <name type="common">Large yellow croaker</name>
    <name type="synonym">Pseudosciaena crocea</name>
    <dbReference type="NCBI Taxonomy" id="215358"/>
    <lineage>
        <taxon>Eukaryota</taxon>
        <taxon>Metazoa</taxon>
        <taxon>Chordata</taxon>
        <taxon>Craniata</taxon>
        <taxon>Vertebrata</taxon>
        <taxon>Euteleostomi</taxon>
        <taxon>Actinopterygii</taxon>
        <taxon>Neopterygii</taxon>
        <taxon>Teleostei</taxon>
        <taxon>Neoteleostei</taxon>
        <taxon>Acanthomorphata</taxon>
        <taxon>Eupercaria</taxon>
        <taxon>Sciaenidae</taxon>
        <taxon>Larimichthys</taxon>
    </lineage>
</organism>
<dbReference type="Proteomes" id="UP000793456">
    <property type="component" value="Chromosome XXI"/>
</dbReference>
<name>A0ACD3QCD5_LARCR</name>
<accession>A0ACD3QCD5</accession>
<sequence>MKGRIASLEDDVSSLRKERAALEQVKNNMAADLERLLNHREELAVMKQVLISMRSRQGGALNMLETDKTGMGTSGAGKHQSKRINRTTEEDSPSKPKPTVFTNKEVPGWYQKLRQKPK</sequence>
<comment type="caution">
    <text evidence="1">The sequence shown here is derived from an EMBL/GenBank/DDBJ whole genome shotgun (WGS) entry which is preliminary data.</text>
</comment>
<gene>
    <name evidence="1" type="ORF">E3U43_009960</name>
</gene>
<evidence type="ECO:0000313" key="1">
    <source>
        <dbReference type="EMBL" id="TMS04803.1"/>
    </source>
</evidence>
<evidence type="ECO:0000313" key="2">
    <source>
        <dbReference type="Proteomes" id="UP000793456"/>
    </source>
</evidence>
<protein>
    <submittedName>
        <fullName evidence="1">Uncharacterized protein</fullName>
    </submittedName>
</protein>
<reference evidence="1" key="1">
    <citation type="submission" date="2018-11" db="EMBL/GenBank/DDBJ databases">
        <title>The sequence and de novo assembly of Larimichthys crocea genome using PacBio and Hi-C technologies.</title>
        <authorList>
            <person name="Xu P."/>
            <person name="Chen B."/>
            <person name="Zhou Z."/>
            <person name="Ke Q."/>
            <person name="Wu Y."/>
            <person name="Bai H."/>
            <person name="Pu F."/>
        </authorList>
    </citation>
    <scope>NUCLEOTIDE SEQUENCE</scope>
    <source>
        <tissue evidence="1">Muscle</tissue>
    </source>
</reference>